<keyword evidence="1" id="KW-1133">Transmembrane helix</keyword>
<dbReference type="GeneID" id="37059516"/>
<keyword evidence="1" id="KW-0812">Transmembrane</keyword>
<keyword evidence="1" id="KW-0472">Membrane</keyword>
<keyword evidence="3" id="KW-1185">Reference proteome</keyword>
<gene>
    <name evidence="2" type="ORF">BO83DRAFT_71680</name>
</gene>
<dbReference type="Proteomes" id="UP000246171">
    <property type="component" value="Unassembled WGS sequence"/>
</dbReference>
<protein>
    <submittedName>
        <fullName evidence="2">Uncharacterized protein</fullName>
    </submittedName>
</protein>
<name>A0A317V8N7_ASPEC</name>
<organism evidence="2 3">
    <name type="scientific">Aspergillus eucalypticola (strain CBS 122712 / IBT 29274)</name>
    <dbReference type="NCBI Taxonomy" id="1448314"/>
    <lineage>
        <taxon>Eukaryota</taxon>
        <taxon>Fungi</taxon>
        <taxon>Dikarya</taxon>
        <taxon>Ascomycota</taxon>
        <taxon>Pezizomycotina</taxon>
        <taxon>Eurotiomycetes</taxon>
        <taxon>Eurotiomycetidae</taxon>
        <taxon>Eurotiales</taxon>
        <taxon>Aspergillaceae</taxon>
        <taxon>Aspergillus</taxon>
        <taxon>Aspergillus subgen. Circumdati</taxon>
    </lineage>
</organism>
<sequence>MLIGISKCMAISKHCRLNSRADVHAHVPQLYPNAIGKSRATATFWDSSTDERCYNNILRTTRAQRPIAVSLAALDSILIITTIFPWMKMWSKYDELYIAYSDFHLDQPSLARALLKEDSVDIPALSSGAESPLAN</sequence>
<dbReference type="RefSeq" id="XP_025386486.1">
    <property type="nucleotide sequence ID" value="XM_025537554.1"/>
</dbReference>
<proteinExistence type="predicted"/>
<dbReference type="VEuPathDB" id="FungiDB:BO83DRAFT_71680"/>
<reference evidence="2" key="1">
    <citation type="submission" date="2016-12" db="EMBL/GenBank/DDBJ databases">
        <title>The genomes of Aspergillus section Nigri reveals drivers in fungal speciation.</title>
        <authorList>
            <consortium name="DOE Joint Genome Institute"/>
            <person name="Vesth T.C."/>
            <person name="Nybo J."/>
            <person name="Theobald S."/>
            <person name="Brandl J."/>
            <person name="Frisvad J.C."/>
            <person name="Nielsen K.F."/>
            <person name="Lyhne E.K."/>
            <person name="Kogle M.E."/>
            <person name="Kuo A."/>
            <person name="Riley R."/>
            <person name="Clum A."/>
            <person name="Nolan M."/>
            <person name="Lipzen A."/>
            <person name="Salamov A."/>
            <person name="Henrissat B."/>
            <person name="Wiebenga A."/>
            <person name="De vries R.P."/>
            <person name="Grigoriev I.V."/>
            <person name="Mortensen U.H."/>
            <person name="Andersen M.R."/>
            <person name="Baker S.E."/>
        </authorList>
    </citation>
    <scope>NUCLEOTIDE SEQUENCE</scope>
    <source>
        <strain evidence="2">CBS 122712</strain>
    </source>
</reference>
<evidence type="ECO:0000313" key="3">
    <source>
        <dbReference type="Proteomes" id="UP000246171"/>
    </source>
</evidence>
<evidence type="ECO:0000313" key="2">
    <source>
        <dbReference type="EMBL" id="PWY69398.1"/>
    </source>
</evidence>
<feature type="transmembrane region" description="Helical" evidence="1">
    <location>
        <begin position="67"/>
        <end position="87"/>
    </location>
</feature>
<comment type="caution">
    <text evidence="2">The sequence shown here is derived from an EMBL/GenBank/DDBJ whole genome shotgun (WGS) entry which is preliminary data.</text>
</comment>
<dbReference type="EMBL" id="MSFU01000018">
    <property type="protein sequence ID" value="PWY69398.1"/>
    <property type="molecule type" value="Genomic_DNA"/>
</dbReference>
<dbReference type="AlphaFoldDB" id="A0A317V8N7"/>
<evidence type="ECO:0000256" key="1">
    <source>
        <dbReference type="SAM" id="Phobius"/>
    </source>
</evidence>
<accession>A0A317V8N7</accession>